<accession>A0A1C2JCL9</accession>
<organism evidence="2 3">
    <name type="scientific">Acidithiobacillus thiooxidans</name>
    <name type="common">Thiobacillus thiooxidans</name>
    <dbReference type="NCBI Taxonomy" id="930"/>
    <lineage>
        <taxon>Bacteria</taxon>
        <taxon>Pseudomonadati</taxon>
        <taxon>Pseudomonadota</taxon>
        <taxon>Acidithiobacillia</taxon>
        <taxon>Acidithiobacillales</taxon>
        <taxon>Acidithiobacillaceae</taxon>
        <taxon>Acidithiobacillus</taxon>
    </lineage>
</organism>
<dbReference type="CDD" id="cd00093">
    <property type="entry name" value="HTH_XRE"/>
    <property type="match status" value="1"/>
</dbReference>
<dbReference type="InterPro" id="IPR039060">
    <property type="entry name" value="Antitox_HigA"/>
</dbReference>
<dbReference type="Gene3D" id="1.10.260.40">
    <property type="entry name" value="lambda repressor-like DNA-binding domains"/>
    <property type="match status" value="1"/>
</dbReference>
<dbReference type="PROSITE" id="PS50943">
    <property type="entry name" value="HTH_CROC1"/>
    <property type="match status" value="1"/>
</dbReference>
<protein>
    <submittedName>
        <fullName evidence="2">Transcriptional regulator</fullName>
    </submittedName>
</protein>
<dbReference type="Proteomes" id="UP000095008">
    <property type="component" value="Unassembled WGS sequence"/>
</dbReference>
<dbReference type="InterPro" id="IPR001387">
    <property type="entry name" value="Cro/C1-type_HTH"/>
</dbReference>
<evidence type="ECO:0000313" key="2">
    <source>
        <dbReference type="EMBL" id="OCX71568.1"/>
    </source>
</evidence>
<name>A0A1C2JCL9_ACITH</name>
<reference evidence="2" key="1">
    <citation type="journal article" date="2016" name="Int. J. Mol. Sci.">
        <title>Comparative genomics of the extreme acidophile Acidithiobacillus thiooxidans reveals intraspecific divergence and niche adaptation.</title>
        <authorList>
            <person name="Zhang X."/>
            <person name="Feng X."/>
            <person name="Tao J."/>
            <person name="Ma L."/>
            <person name="Xiao Y."/>
            <person name="Liang Y."/>
            <person name="Liu X."/>
            <person name="Yin H."/>
        </authorList>
    </citation>
    <scope>NUCLEOTIDE SEQUENCE [LARGE SCALE GENOMIC DNA]</scope>
    <source>
        <strain evidence="2">DXS-W</strain>
    </source>
</reference>
<dbReference type="RefSeq" id="WP_065973953.1">
    <property type="nucleotide sequence ID" value="NZ_LWRY01000131.1"/>
</dbReference>
<dbReference type="PANTHER" id="PTHR40455:SF1">
    <property type="entry name" value="ANTITOXIN HIGA"/>
    <property type="match status" value="1"/>
</dbReference>
<proteinExistence type="predicted"/>
<dbReference type="GO" id="GO:0001046">
    <property type="term" value="F:core promoter sequence-specific DNA binding"/>
    <property type="evidence" value="ECO:0007669"/>
    <property type="project" value="TreeGrafter"/>
</dbReference>
<dbReference type="EMBL" id="LWRY01000131">
    <property type="protein sequence ID" value="OCX71568.1"/>
    <property type="molecule type" value="Genomic_DNA"/>
</dbReference>
<dbReference type="OrthoDB" id="9796786at2"/>
<feature type="domain" description="HTH cro/C1-type" evidence="1">
    <location>
        <begin position="104"/>
        <end position="133"/>
    </location>
</feature>
<evidence type="ECO:0000313" key="3">
    <source>
        <dbReference type="Proteomes" id="UP000095008"/>
    </source>
</evidence>
<sequence length="137" mass="14887">MNTQIDAAITHWRYVAPLLAPPANDADYQSLVESLDAILDAGGADENNPLAGLASMIGDLIEKYEAQHYPMPNAMSSQEVLAFLMAQHHLRQSDLPEIGNQAKVSEVLSGKRKINLRQANALAKRFGLSIEVFAGTD</sequence>
<dbReference type="AlphaFoldDB" id="A0A1C2JCL9"/>
<dbReference type="InterPro" id="IPR010982">
    <property type="entry name" value="Lambda_DNA-bd_dom_sf"/>
</dbReference>
<dbReference type="GO" id="GO:0006355">
    <property type="term" value="P:regulation of DNA-templated transcription"/>
    <property type="evidence" value="ECO:0007669"/>
    <property type="project" value="InterPro"/>
</dbReference>
<gene>
    <name evidence="2" type="ORF">A6M23_11540</name>
</gene>
<comment type="caution">
    <text evidence="2">The sequence shown here is derived from an EMBL/GenBank/DDBJ whole genome shotgun (WGS) entry which is preliminary data.</text>
</comment>
<keyword evidence="3" id="KW-1185">Reference proteome</keyword>
<dbReference type="PANTHER" id="PTHR40455">
    <property type="entry name" value="ANTITOXIN HIGA"/>
    <property type="match status" value="1"/>
</dbReference>
<evidence type="ECO:0000259" key="1">
    <source>
        <dbReference type="PROSITE" id="PS50943"/>
    </source>
</evidence>